<dbReference type="InterPro" id="IPR000182">
    <property type="entry name" value="GNAT_dom"/>
</dbReference>
<keyword evidence="5" id="KW-1185">Reference proteome</keyword>
<dbReference type="RefSeq" id="WP_202778597.1">
    <property type="nucleotide sequence ID" value="NZ_CP065425.1"/>
</dbReference>
<evidence type="ECO:0000313" key="5">
    <source>
        <dbReference type="Proteomes" id="UP000595691"/>
    </source>
</evidence>
<sequence>MKEVKIRLATINDLEDVLSIYNEGIEDRIATLEMETKDLNYMFDWFHKHQERYKTIVAELYGDIIGWASLNQYNSRKAYDGVADLSVYIKRSYRGKGIGGKLLSAIEIHARENEFNKIVLSTFPFNQLGQGLYRKKGFREVGVFEKQGKLDGEFVDVMVMEKLLF</sequence>
<dbReference type="CDD" id="cd04301">
    <property type="entry name" value="NAT_SF"/>
    <property type="match status" value="1"/>
</dbReference>
<keyword evidence="2" id="KW-0012">Acyltransferase</keyword>
<evidence type="ECO:0000259" key="3">
    <source>
        <dbReference type="PROSITE" id="PS51186"/>
    </source>
</evidence>
<protein>
    <submittedName>
        <fullName evidence="4">N-acetyltransferase</fullName>
    </submittedName>
</protein>
<evidence type="ECO:0000313" key="4">
    <source>
        <dbReference type="EMBL" id="QQZ09611.1"/>
    </source>
</evidence>
<evidence type="ECO:0000256" key="1">
    <source>
        <dbReference type="ARBA" id="ARBA00022679"/>
    </source>
</evidence>
<dbReference type="NCBIfam" id="NF040503">
    <property type="entry name" value="resist_ArsN1a"/>
    <property type="match status" value="1"/>
</dbReference>
<dbReference type="PROSITE" id="PS51186">
    <property type="entry name" value="GNAT"/>
    <property type="match status" value="1"/>
</dbReference>
<dbReference type="SUPFAM" id="SSF55729">
    <property type="entry name" value="Acyl-CoA N-acyltransferases (Nat)"/>
    <property type="match status" value="1"/>
</dbReference>
<reference evidence="4 5" key="1">
    <citation type="submission" date="2020-11" db="EMBL/GenBank/DDBJ databases">
        <title>Taxonomic evaluation of the Bacillus sporothermodurans group of bacteria based on whole genome sequences.</title>
        <authorList>
            <person name="Fiedler G."/>
            <person name="Herbstmann A.-D."/>
            <person name="Doll E."/>
            <person name="Wenning M."/>
            <person name="Brinks E."/>
            <person name="Kabisch J."/>
            <person name="Breitenwieser F."/>
            <person name="Lappann M."/>
            <person name="Boehnlein C."/>
            <person name="Franz C."/>
        </authorList>
    </citation>
    <scope>NUCLEOTIDE SEQUENCE [LARGE SCALE GENOMIC DNA]</scope>
    <source>
        <strain evidence="4 5">JCM 19841</strain>
    </source>
</reference>
<organism evidence="4 5">
    <name type="scientific">Heyndrickxia vini</name>
    <dbReference type="NCBI Taxonomy" id="1476025"/>
    <lineage>
        <taxon>Bacteria</taxon>
        <taxon>Bacillati</taxon>
        <taxon>Bacillota</taxon>
        <taxon>Bacilli</taxon>
        <taxon>Bacillales</taxon>
        <taxon>Bacillaceae</taxon>
        <taxon>Heyndrickxia</taxon>
    </lineage>
</organism>
<dbReference type="InterPro" id="IPR016181">
    <property type="entry name" value="Acyl_CoA_acyltransferase"/>
</dbReference>
<dbReference type="EMBL" id="CP065425">
    <property type="protein sequence ID" value="QQZ09611.1"/>
    <property type="molecule type" value="Genomic_DNA"/>
</dbReference>
<dbReference type="PANTHER" id="PTHR43072:SF23">
    <property type="entry name" value="UPF0039 PROTEIN C11D3.02C"/>
    <property type="match status" value="1"/>
</dbReference>
<keyword evidence="1" id="KW-0808">Transferase</keyword>
<feature type="domain" description="N-acetyltransferase" evidence="3">
    <location>
        <begin position="4"/>
        <end position="161"/>
    </location>
</feature>
<dbReference type="PANTHER" id="PTHR43072">
    <property type="entry name" value="N-ACETYLTRANSFERASE"/>
    <property type="match status" value="1"/>
</dbReference>
<dbReference type="Proteomes" id="UP000595691">
    <property type="component" value="Chromosome"/>
</dbReference>
<proteinExistence type="predicted"/>
<dbReference type="Gene3D" id="3.40.630.30">
    <property type="match status" value="1"/>
</dbReference>
<evidence type="ECO:0000256" key="2">
    <source>
        <dbReference type="ARBA" id="ARBA00023315"/>
    </source>
</evidence>
<gene>
    <name evidence="4" type="ORF">I5776_01070</name>
</gene>
<name>A0ABX7E2Z0_9BACI</name>
<dbReference type="Pfam" id="PF00583">
    <property type="entry name" value="Acetyltransf_1"/>
    <property type="match status" value="1"/>
</dbReference>
<accession>A0ABX7E2Z0</accession>